<keyword evidence="4" id="KW-0493">Microtubule</keyword>
<keyword evidence="8" id="KW-0243">Dynein</keyword>
<feature type="region of interest" description="Disordered" evidence="15">
    <location>
        <begin position="1"/>
        <end position="23"/>
    </location>
</feature>
<keyword evidence="13" id="KW-0966">Cell projection</keyword>
<dbReference type="Proteomes" id="UP000694387">
    <property type="component" value="Chromosome 30"/>
</dbReference>
<keyword evidence="3" id="KW-0963">Cytoplasm</keyword>
<dbReference type="FunFam" id="1.10.8.1220:FF:000006">
    <property type="entry name" value="Dynein axonemal heavy chain 14"/>
    <property type="match status" value="1"/>
</dbReference>
<dbReference type="InterPro" id="IPR026983">
    <property type="entry name" value="DHC"/>
</dbReference>
<dbReference type="FunFam" id="1.10.287.2620:FF:000001">
    <property type="entry name" value="Cytoplasmic dynein heavy chain 1"/>
    <property type="match status" value="1"/>
</dbReference>
<evidence type="ECO:0000259" key="16">
    <source>
        <dbReference type="SMART" id="SM00382"/>
    </source>
</evidence>
<proteinExistence type="inferred from homology"/>
<protein>
    <submittedName>
        <fullName evidence="17">Dynein axonemal heavy chain 14</fullName>
    </submittedName>
</protein>
<dbReference type="GO" id="GO:0007018">
    <property type="term" value="P:microtubule-based movement"/>
    <property type="evidence" value="ECO:0007669"/>
    <property type="project" value="InterPro"/>
</dbReference>
<dbReference type="GO" id="GO:0051959">
    <property type="term" value="F:dynein light intermediate chain binding"/>
    <property type="evidence" value="ECO:0007669"/>
    <property type="project" value="InterPro"/>
</dbReference>
<dbReference type="GO" id="GO:0005930">
    <property type="term" value="C:axoneme"/>
    <property type="evidence" value="ECO:0007669"/>
    <property type="project" value="UniProtKB-SubCell"/>
</dbReference>
<evidence type="ECO:0000256" key="2">
    <source>
        <dbReference type="ARBA" id="ARBA00008887"/>
    </source>
</evidence>
<evidence type="ECO:0000313" key="18">
    <source>
        <dbReference type="Proteomes" id="UP000694387"/>
    </source>
</evidence>
<evidence type="ECO:0000256" key="1">
    <source>
        <dbReference type="ARBA" id="ARBA00004430"/>
    </source>
</evidence>
<dbReference type="InterPro" id="IPR035706">
    <property type="entry name" value="AAA_9"/>
</dbReference>
<comment type="similarity">
    <text evidence="2">Belongs to the dynein heavy chain family.</text>
</comment>
<keyword evidence="12" id="KW-0206">Cytoskeleton</keyword>
<dbReference type="InterPro" id="IPR024317">
    <property type="entry name" value="Dynein_heavy_chain_D4_dom"/>
</dbReference>
<dbReference type="InterPro" id="IPR035699">
    <property type="entry name" value="AAA_6"/>
</dbReference>
<sequence length="4622" mass="530806">METYVPIDLTTGNQDMKKDKSNTKQRLLKYEEQKGEDVTTSENQQAKIAEKETLKYKTFRALSIPLKSEKTEEIDEDYYPDYLQESRTQQDELPPEPVPHKKKEKPKEKKDQTYACPKVRKKSLMSFDRTEPKDGDVIRHIIRLREKLGWQTILPQNNWEYGSPQTAVKKIILKEPVEDDGEFVYCLPQKNPEVLYNPYDLQVVSAHRARHCKEFWIITASFVSKVINIDGEEEIELVPTLEWLLERRYYYLLQQFKIFSNFRINKSFVTWKLNVKRIKTEKSRSFLYRHLFWADELFQGCLLYIKGLCEDAVNLKKGDDHEDNPSAICLVKLDRSRTYSLDEFCEEQLQQATQALKQLENIRDKAISEVQSTILKVAEKKDVKEYFESNLSEDDTLHFKLPIYRCLLETILRFLMLVDYIFQELIRQLMNTAVTLLLELFNSSARMPFSVEKKNENLIKIHKDIFAFTGKITNDCDKLVNDSNLTATAVRKSEVKTEADINEILNGIKVDKDLRKIYAPIFEVNLHLRIPAESDSSENSKENFHESDKFSEKSVMCEEEEEMSENEVNPVIKHSSEELLPVRKKQKTFSYNLEEILSDVELTTEFENKYMYDEFLEFPTNLFITPNRLEFSIKIQKMVTDIETCITKITPLCQDPRLTIFTDLILIMNLPNKMENVRDYKKQTRWPDCQTLFEMDPVYQNKIVSLLTIIGNSMGLVNVYTSNFTKYFTMVEKAKIMSMKISSMEELTSTQFKTMLTKFRNYLRHIVNMVIEKRIGIFNVLSLDYQSECLPYVENIIHMSHSLLQSVIEKKNANLLEVVESSLQKLECDPTEIEEFVEYFNFLDAISSDICKLEKEYTTIAQLYSVVRYYQIYISEEQVAIYKILLMKFGQLKTSMKLSKTNRDAAITKFRDNLEACIMGLRGDLADLKAKIRTPVLLCAGTQVSTAMEMIHTLSEEATSLANKARTYSNYQDSFHDAQSQMCSLNMEEITQIVLSDVSDIEYDLTLRKLLWDAQEEWGTLFWEWRSSTLHRIDIESVQRSVSKWMHIIFILEKGLPRNDMVTRLKESVKDFKQELPIITALGNPCLKPRHWEALQEMIGKSISLDKNCTVEDLLALKMFQYEDKINEISTSATNEAALEKMLFKIIDLWNTTPLHLVLHQTEGNSILIISSVDDVLAQLEESQIIFATIKGSSYLGPIKDLVDTWDKNLTLFSYTLEEWMNCQRNWLYLEPVFHSLEIQRQLPEEAKLFSQVISTWKEIMLKVQNKLDVLRITTSAGVLEILQNCNKYIDYIKKSLEDYLEIKRMIFPRFYFLSNAELLDMLANSRNTGSVQPHLMKCFENIKQLLIWKQEIGPPAVIMLISAEGEALVLPKKIRVRSAVEHWLVNVEKSMFDVLKKFVSQGVEDWNYQTFSVWVVSHPGQVVLIVSQIMFDTDCITSFMSSHSRKELEKVHAGLICRLEEIAELVVLDTSNSRTRAALGALLTLYAHCRDRVRDLLLKNIFSAEDFEWTRHLQYKWDEKQKLCYVSQGDASFTYGYEYLGCTPRLAVTPLTDRCWLTLTGALKLNLGGCPTGPTGMGKTESVKDLAKSLGKHCVVFKCFHDLDCKIMGKFFFGIVQSGAWCCFADFSRPEAGVLSVVASQILAIKAAKDSYSVRFVLEGKEVRINMSCAIFATMNPGYKDRVELPDNLKSLFRPVAMMAPHYQMIAEIMLFSVGFKSAKALSGKLVSLLELASKQLSQQDHYDFGLRSMKTILIMAGKKRLEFKCNTSDNLSETDETLIIIETVREASLSKFLPEDVPLFEKIIGDVFPGATVSKVNQIALEKAIFIATGQLGLQQWPTQKEKIIQFYNQLQARVGVMLVGPTGGGKTTVRRILERTLVLLPVEDVVSIEQRESISQIPGRKGKVDICVLNPKCITPSELYGQLDPNTMEWTDGLLSATIRNYVCFDTARYSKKDSVVGLKSRISGLSNVFKFDSSDTADIDDNFEEMEKDIKNPEIQNFDWQWIILDGPVDTFWVENLNSMLDDTRTLCLANSERIPLTDNIRVIFEVDSLSQASPATVSRCAMVYMDPVDLGWEPYVKSWLLKTSKIIGQSGVDCLEFMIKNSVTNGLQFIKKHQKFQPFPVQDITIIVTLCRILDAFFEFMDKKIDLEQREDLKDISVEETNSPQSKVSVKFKNVEKRAENTWYLEKNPDKLKIMIQKLFIFAFTWAFGGGLKREDEHEDDILLYSGLEPDSPARVTYDFDNLVHELFESNSQVGIALPTGERSIFGYFVDVQQCEFMPWSELLPGIQTLIQRGTSILADPQGSGENLLKITEYGENINPTATRDTMSLSFLISLLLKSSCPVLLTGDSGVGKTTAMNQILEKLEGAGAFNVKHGSILGEVLLYHEIKKSSLKQNISILLSETHKTATGSQDKTTKKPEVRTEESSFKNGYKGVTVSTINFSVSMTAAKAKEMILKKLVRRSKDTLGAPKNNKIVIFIDDLNMPESDMYGAQPPLELIRQLLDLGGVYDPQKIAWKNIQDLSLVAACVPPVGGRNISPRLLKHFSILVLPHPPQSALRTIFQAHLGMYFSINNFTSDVQKSKDQIISCSLAIYYQVCQSMLPTPTKCHYMFNLRDVFKLLLGLLQADKAVINSKEMAALFFVHEATRVFHDRLIEQTEKGLFYQFLSKEIENYFQIQWTKEKLMNDATVFVDFLDINKSHRKKIYQNTDDYSKLASVLNEFQMKLNSTSLEISHSMVFFKEAIEHITRATRVLRQPGSHMLLIGTDGCGKETCTTLACYLTENRLYRVPTSHNYAYTEFKEDFKKVFIQAGLEGIPTVLIVTNLNPDQESFLEDLNSILNLGKMPDLFENEELDSIALRIRSLAEQSGYIDNRQSLLSFFQKRIYKNLHIFMTMSPAGPNLRQNCRVYPSMISACTIDWYENWPEEALFIVANSFLKEKVDLENRKNLKEKLAPTCVQIHKSVKDLSIKYFGNTRRHFYITPSSFLRFMDTFAHILRSREKEMQTQRNRFSMGLSKILEATTLVTDMQEELLILGPQIEQITKEKEILVEKLQKVSQVVEKVQVLVKQDEEIMAEEVRIVEDYAQKTANELKSVLPALEKAIMALNALDKADVSELRVYARPPFLVLTVMNAVCIILQKKPNWATAKLLLSETGFLKKLINLDKDSIPEKVFMKLKKILILPDFNPNKIALVSVACCSMCQWIIALNNYHEVQKVVGPKQIRVTEAQNILKIARQRLAEKQRGLQLIEEHLLYLQAAYKDIVAEKELLANRRKLATRRLQCASILLTALEDEKTRWQEAINQIDSKLEGIWGDILISAACIAYSGVFTAEFRQLIVNKWENLCTENNISLSSNFSLIEVMAQKHEIRQWRSQGLPPNQYSTENAILIKNSLQWPLLIDPHKQTHHWIRQMEGSRLQELSTEDSNYIKKIENAMKTGGSVLLQNLPETLAPSLKAILKKDIYQKRGQYFIRVDDSEIEYNSKFRLYVSTEIDNPHFLPSVYNFVTMINFTVTFQSLQDQLLSTVLTHEIPHLENQRFQLLESISLDAMTLGELEEKTLNLLQNAQECVLDDEEIVDILRRSKMTSNEISKRIKAREATESEIQATRTNYLPIATRGALLYFLVASLTEINYTYQFSLDWFRQVFVSSVVSKSKAQEEHSLKREKMSLKNVHEIINPSEESELDSEKSPLERHLKNSIDVLTRNIFKVVSSALLNQHKLCFSFWLCTTIMQNNANGNLMQDDIGSLPDEEWNIFLYSGMLINTKGVVPQPRLNNIYEIYRNRHLQWLSDSRWKECQYVSSELEPFSLLCKSLLSNVSQWNAFNNSEDVYFLMSIAFSSENASLEEAELLNENEEISSPINFPWEKLTPFQRLILIKILRPECLKNSVRKFTAEKMGSEYICRTGVNLRELYKESCARTPLMLVHSNGIDLTNTLLKFAQELKGTTRHVAMISLGHGQAAKAEDLIVKALTKTERWVFLQNCHLAASFMPRLCTIVESFSSPDVKIDPEFRLWLSSKSDSSFPVPIVQKSFKISMENPQGLKSNLLQTFGYGGIGEVTEEIFETPDCGPWWKKLLFSLCFFNTLINERNNCGIFGGWNIAYKFSSSDLEVAIKMLKDVLNAQSNIPWPALRYLIGEVVYGGHVTDHWDRRCLNTLLHNFCNPEVLREDFSFSNDEICHPVPESASIKDYIHIIQSLPDEDPPELLGLHPEATRACREVQGQKFIDSLIAMQPRITTTDLMISREQSNDELVMKILSDMLKRLPLSVEKEKCAGTPSTLKCIMSSPTWESLYKGLTGYDPLVHSAMLTFLSLEIERFDKLLFVIHKSLKDLQLAIKGEIILTQELEEIYDSFLNTRVPTLWQRHAYKSCKPLSSWVNDLIQRLNFFNTWAKMAYTALHHRYMKFISTWKQHVPSSSQKRKDSADQKSDLLEGFPARYWLPAFFFPQAFLAAVLQDHGRSQGISIDALGFTHHVSSDATDVEDEEFSTSVQKKLSIVRRAFKGTDPPDTGVRVFGLFIEGARWNHEEKILEESLPHEMCCDFPEIYFLPTKISTERPDASDQTDSELYTFECPVYQTPERSRILTTTGSPSNFFTSVYLSTRKPPSHWITMQVALLCEENEK</sequence>
<feature type="domain" description="AAA+ ATPase" evidence="16">
    <location>
        <begin position="2344"/>
        <end position="2555"/>
    </location>
</feature>
<feature type="domain" description="AAA+ ATPase" evidence="16">
    <location>
        <begin position="1855"/>
        <end position="2055"/>
    </location>
</feature>
<dbReference type="Gene3D" id="1.10.472.130">
    <property type="match status" value="1"/>
</dbReference>
<dbReference type="FunFam" id="1.20.140.100:FF:000004">
    <property type="entry name" value="Dynein axonemal heavy chain 6"/>
    <property type="match status" value="1"/>
</dbReference>
<dbReference type="Pfam" id="PF18198">
    <property type="entry name" value="AAA_lid_11"/>
    <property type="match status" value="1"/>
</dbReference>
<dbReference type="InterPro" id="IPR013602">
    <property type="entry name" value="Dynein_heavy_linker"/>
</dbReference>
<reference evidence="17" key="3">
    <citation type="submission" date="2025-09" db="UniProtKB">
        <authorList>
            <consortium name="Ensembl"/>
        </authorList>
    </citation>
    <scope>IDENTIFICATION</scope>
</reference>
<dbReference type="Gene3D" id="3.10.490.20">
    <property type="match status" value="1"/>
</dbReference>
<evidence type="ECO:0000256" key="7">
    <source>
        <dbReference type="ARBA" id="ARBA00022840"/>
    </source>
</evidence>
<dbReference type="InterPro" id="IPR041228">
    <property type="entry name" value="Dynein_C"/>
</dbReference>
<dbReference type="Pfam" id="PF12774">
    <property type="entry name" value="AAA_6"/>
    <property type="match status" value="1"/>
</dbReference>
<dbReference type="Pfam" id="PF12777">
    <property type="entry name" value="MT"/>
    <property type="match status" value="1"/>
</dbReference>
<dbReference type="Gene3D" id="1.10.8.1220">
    <property type="match status" value="1"/>
</dbReference>
<evidence type="ECO:0000256" key="6">
    <source>
        <dbReference type="ARBA" id="ARBA00022741"/>
    </source>
</evidence>
<dbReference type="FunFam" id="3.40.50.300:FF:000320">
    <property type="entry name" value="Dynein, axonemal, heavy chain 5"/>
    <property type="match status" value="1"/>
</dbReference>
<dbReference type="FunFam" id="3.40.50.300:FF:001810">
    <property type="entry name" value="Cytoplasmic dynein 2 heavy chain 1"/>
    <property type="match status" value="1"/>
</dbReference>
<keyword evidence="9 14" id="KW-0175">Coiled coil</keyword>
<evidence type="ECO:0000256" key="10">
    <source>
        <dbReference type="ARBA" id="ARBA00023069"/>
    </source>
</evidence>
<dbReference type="InterPro" id="IPR042228">
    <property type="entry name" value="Dynein_linker_3"/>
</dbReference>
<reference evidence="17" key="2">
    <citation type="submission" date="2025-08" db="UniProtKB">
        <authorList>
            <consortium name="Ensembl"/>
        </authorList>
    </citation>
    <scope>IDENTIFICATION</scope>
</reference>
<evidence type="ECO:0000256" key="14">
    <source>
        <dbReference type="SAM" id="Coils"/>
    </source>
</evidence>
<dbReference type="Gene3D" id="1.10.287.2620">
    <property type="match status" value="1"/>
</dbReference>
<accession>A0A9L0JXY8</accession>
<dbReference type="InterPro" id="IPR041466">
    <property type="entry name" value="Dynein_AAA5_ext"/>
</dbReference>
<dbReference type="InterPro" id="IPR004273">
    <property type="entry name" value="Dynein_heavy_D6_P-loop"/>
</dbReference>
<dbReference type="FunFam" id="1.20.920.20:FF:000006">
    <property type="entry name" value="Dynein, axonemal, heavy chain 6"/>
    <property type="match status" value="1"/>
</dbReference>
<dbReference type="FunFam" id="1.20.58.1120:FF:000007">
    <property type="entry name" value="Dynein heavy chain 4"/>
    <property type="match status" value="1"/>
</dbReference>
<reference evidence="17 18" key="1">
    <citation type="journal article" date="2020" name="Nat. Commun.">
        <title>Donkey genomes provide new insights into domestication and selection for coat color.</title>
        <authorList>
            <person name="Wang"/>
            <person name="C."/>
            <person name="Li"/>
            <person name="H."/>
            <person name="Guo"/>
            <person name="Y."/>
            <person name="Huang"/>
            <person name="J."/>
            <person name="Sun"/>
            <person name="Y."/>
            <person name="Min"/>
            <person name="J."/>
            <person name="Wang"/>
            <person name="J."/>
            <person name="Fang"/>
            <person name="X."/>
            <person name="Zhao"/>
            <person name="Z."/>
            <person name="Wang"/>
            <person name="S."/>
            <person name="Zhang"/>
            <person name="Y."/>
            <person name="Liu"/>
            <person name="Q."/>
            <person name="Jiang"/>
            <person name="Q."/>
            <person name="Wang"/>
            <person name="X."/>
            <person name="Guo"/>
            <person name="Y."/>
            <person name="Yang"/>
            <person name="C."/>
            <person name="Wang"/>
            <person name="Y."/>
            <person name="Tian"/>
            <person name="F."/>
            <person name="Zhuang"/>
            <person name="G."/>
            <person name="Fan"/>
            <person name="Y."/>
            <person name="Gao"/>
            <person name="Q."/>
            <person name="Li"/>
            <person name="Y."/>
            <person name="Ju"/>
            <person name="Z."/>
            <person name="Li"/>
            <person name="J."/>
            <person name="Li"/>
            <person name="R."/>
            <person name="Hou"/>
            <person name="M."/>
            <person name="Yang"/>
            <person name="G."/>
            <person name="Liu"/>
            <person name="G."/>
            <person name="Liu"/>
            <person name="W."/>
            <person name="Guo"/>
            <person name="J."/>
            <person name="Pan"/>
            <person name="S."/>
            <person name="Fan"/>
            <person name="G."/>
            <person name="Zhang"/>
            <person name="W."/>
            <person name="Zhang"/>
            <person name="R."/>
            <person name="Yu"/>
            <person name="J."/>
            <person name="Zhang"/>
            <person name="X."/>
            <person name="Yin"/>
            <person name="Q."/>
            <person name="Ji"/>
            <person name="C."/>
            <person name="Jin"/>
            <person name="Y."/>
            <person name="Yue"/>
            <person name="G."/>
            <person name="Liu"/>
            <person name="M."/>
            <person name="Xu"/>
            <person name="J."/>
            <person name="Liu"/>
            <person name="S."/>
            <person name="Jordana"/>
            <person name="J."/>
            <person name="Noce"/>
            <person name="A."/>
            <person name="Amills"/>
            <person name="M."/>
            <person name="Wu"/>
            <person name="D.D."/>
            <person name="Li"/>
            <person name="S."/>
            <person name="Zhou"/>
            <person name="X. and Zhong"/>
            <person name="J."/>
        </authorList>
    </citation>
    <scope>NUCLEOTIDE SEQUENCE [LARGE SCALE GENOMIC DNA]</scope>
</reference>
<evidence type="ECO:0000256" key="3">
    <source>
        <dbReference type="ARBA" id="ARBA00022490"/>
    </source>
</evidence>
<dbReference type="Gene3D" id="1.20.1270.280">
    <property type="match status" value="1"/>
</dbReference>
<dbReference type="Gene3D" id="1.20.140.100">
    <property type="entry name" value="Dynein heavy chain, N-terminal domain 2"/>
    <property type="match status" value="1"/>
</dbReference>
<dbReference type="InterPro" id="IPR041658">
    <property type="entry name" value="AAA_lid_11"/>
</dbReference>
<keyword evidence="7" id="KW-0067">ATP-binding</keyword>
<dbReference type="Pfam" id="PF17857">
    <property type="entry name" value="AAA_lid_1"/>
    <property type="match status" value="1"/>
</dbReference>
<dbReference type="Gene3D" id="1.10.8.720">
    <property type="entry name" value="Region D6 of dynein motor"/>
    <property type="match status" value="1"/>
</dbReference>
<comment type="subcellular location">
    <subcellularLocation>
        <location evidence="1">Cytoplasm</location>
        <location evidence="1">Cytoskeleton</location>
        <location evidence="1">Cilium axoneme</location>
    </subcellularLocation>
</comment>
<dbReference type="InterPro" id="IPR027417">
    <property type="entry name" value="P-loop_NTPase"/>
</dbReference>
<dbReference type="InterPro" id="IPR041589">
    <property type="entry name" value="DNAH3_AAA_lid_1"/>
</dbReference>
<keyword evidence="6" id="KW-0547">Nucleotide-binding</keyword>
<dbReference type="FunFam" id="3.40.50.300:FF:000063">
    <property type="entry name" value="dynein heavy chain 6, axonemal"/>
    <property type="match status" value="1"/>
</dbReference>
<dbReference type="SUPFAM" id="SSF52540">
    <property type="entry name" value="P-loop containing nucleoside triphosphate hydrolases"/>
    <property type="match status" value="4"/>
</dbReference>
<dbReference type="Gene3D" id="3.20.180.20">
    <property type="entry name" value="Dynein heavy chain, N-terminal domain 2"/>
    <property type="match status" value="1"/>
</dbReference>
<dbReference type="GO" id="GO:0045505">
    <property type="term" value="F:dynein intermediate chain binding"/>
    <property type="evidence" value="ECO:0007669"/>
    <property type="project" value="InterPro"/>
</dbReference>
<evidence type="ECO:0000256" key="15">
    <source>
        <dbReference type="SAM" id="MobiDB-lite"/>
    </source>
</evidence>
<dbReference type="GO" id="GO:0008569">
    <property type="term" value="F:minus-end-directed microtubule motor activity"/>
    <property type="evidence" value="ECO:0007669"/>
    <property type="project" value="InterPro"/>
</dbReference>
<dbReference type="InterPro" id="IPR043157">
    <property type="entry name" value="Dynein_AAA1S"/>
</dbReference>
<organism evidence="17 18">
    <name type="scientific">Equus asinus</name>
    <name type="common">Donkey</name>
    <name type="synonym">Equus africanus asinus</name>
    <dbReference type="NCBI Taxonomy" id="9793"/>
    <lineage>
        <taxon>Eukaryota</taxon>
        <taxon>Metazoa</taxon>
        <taxon>Chordata</taxon>
        <taxon>Craniata</taxon>
        <taxon>Vertebrata</taxon>
        <taxon>Euteleostomi</taxon>
        <taxon>Mammalia</taxon>
        <taxon>Eutheria</taxon>
        <taxon>Laurasiatheria</taxon>
        <taxon>Perissodactyla</taxon>
        <taxon>Equidae</taxon>
        <taxon>Equus</taxon>
    </lineage>
</organism>
<dbReference type="GeneTree" id="ENSGT00940000160505"/>
<dbReference type="FunFam" id="3.10.490.20:FF:000005">
    <property type="entry name" value="Dynein axonemal heavy chain 6"/>
    <property type="match status" value="1"/>
</dbReference>
<dbReference type="FunFam" id="1.10.8.710:FF:000001">
    <property type="entry name" value="Dynein axonemal heavy chain 2"/>
    <property type="match status" value="1"/>
</dbReference>
<keyword evidence="18" id="KW-1185">Reference proteome</keyword>
<dbReference type="Pfam" id="PF03028">
    <property type="entry name" value="Dynein_heavy"/>
    <property type="match status" value="1"/>
</dbReference>
<dbReference type="FunFam" id="1.20.920.30:FF:000017">
    <property type="entry name" value="Dynein axonemal heavy chain 14"/>
    <property type="match status" value="1"/>
</dbReference>
<dbReference type="Pfam" id="PF12780">
    <property type="entry name" value="AAA_8"/>
    <property type="match status" value="1"/>
</dbReference>
<feature type="coiled-coil region" evidence="14">
    <location>
        <begin position="342"/>
        <end position="369"/>
    </location>
</feature>
<dbReference type="GO" id="GO:0005524">
    <property type="term" value="F:ATP binding"/>
    <property type="evidence" value="ECO:0007669"/>
    <property type="project" value="UniProtKB-KW"/>
</dbReference>
<dbReference type="InterPro" id="IPR024743">
    <property type="entry name" value="Dynein_HC_stalk"/>
</dbReference>
<evidence type="ECO:0000256" key="8">
    <source>
        <dbReference type="ARBA" id="ARBA00023017"/>
    </source>
</evidence>
<dbReference type="Gene3D" id="6.10.140.1060">
    <property type="match status" value="1"/>
</dbReference>
<dbReference type="Gene3D" id="1.20.920.30">
    <property type="match status" value="1"/>
</dbReference>
<dbReference type="FunFam" id="3.40.50.300:FF:000049">
    <property type="entry name" value="Dynein, axonemal, heavy chain 5"/>
    <property type="match status" value="1"/>
</dbReference>
<dbReference type="GO" id="GO:0005874">
    <property type="term" value="C:microtubule"/>
    <property type="evidence" value="ECO:0007669"/>
    <property type="project" value="UniProtKB-KW"/>
</dbReference>
<dbReference type="SMART" id="SM00382">
    <property type="entry name" value="AAA"/>
    <property type="match status" value="2"/>
</dbReference>
<dbReference type="Gene3D" id="1.20.58.1120">
    <property type="match status" value="1"/>
</dbReference>
<name>A0A9L0JXY8_EQUAS</name>
<evidence type="ECO:0000256" key="9">
    <source>
        <dbReference type="ARBA" id="ARBA00023054"/>
    </source>
</evidence>
<keyword evidence="11" id="KW-0505">Motor protein</keyword>
<evidence type="ECO:0000256" key="4">
    <source>
        <dbReference type="ARBA" id="ARBA00022701"/>
    </source>
</evidence>
<evidence type="ECO:0000256" key="5">
    <source>
        <dbReference type="ARBA" id="ARBA00022737"/>
    </source>
</evidence>
<evidence type="ECO:0000313" key="17">
    <source>
        <dbReference type="Ensembl" id="ENSEASP00005058009.1"/>
    </source>
</evidence>
<dbReference type="Pfam" id="PF17852">
    <property type="entry name" value="Dynein_AAA_lid"/>
    <property type="match status" value="1"/>
</dbReference>
<dbReference type="Pfam" id="PF12775">
    <property type="entry name" value="AAA_7"/>
    <property type="match status" value="2"/>
</dbReference>
<dbReference type="InterPro" id="IPR003593">
    <property type="entry name" value="AAA+_ATPase"/>
</dbReference>
<dbReference type="Gene3D" id="3.40.50.300">
    <property type="entry name" value="P-loop containing nucleotide triphosphate hydrolases"/>
    <property type="match status" value="6"/>
</dbReference>
<evidence type="ECO:0000256" key="13">
    <source>
        <dbReference type="ARBA" id="ARBA00023273"/>
    </source>
</evidence>
<feature type="region of interest" description="Disordered" evidence="15">
    <location>
        <begin position="87"/>
        <end position="113"/>
    </location>
</feature>
<dbReference type="Pfam" id="PF18199">
    <property type="entry name" value="Dynein_C"/>
    <property type="match status" value="1"/>
</dbReference>
<dbReference type="Pfam" id="PF12781">
    <property type="entry name" value="AAA_9"/>
    <property type="match status" value="1"/>
</dbReference>
<dbReference type="PANTHER" id="PTHR22878:SF64">
    <property type="entry name" value="DYNEIN AXONEMAL HEAVY CHAIN 14"/>
    <property type="match status" value="1"/>
</dbReference>
<dbReference type="InterPro" id="IPR042222">
    <property type="entry name" value="Dynein_2_N"/>
</dbReference>
<dbReference type="InterPro" id="IPR043160">
    <property type="entry name" value="Dynein_C_barrel"/>
</dbReference>
<evidence type="ECO:0000256" key="11">
    <source>
        <dbReference type="ARBA" id="ARBA00023175"/>
    </source>
</evidence>
<dbReference type="Ensembl" id="ENSEAST00005050757.1">
    <property type="protein sequence ID" value="ENSEASP00005058009.1"/>
    <property type="gene ID" value="ENSEASG00005033325.1"/>
</dbReference>
<keyword evidence="10" id="KW-0969">Cilium</keyword>
<keyword evidence="5" id="KW-0677">Repeat</keyword>
<dbReference type="InterPro" id="IPR042219">
    <property type="entry name" value="AAA_lid_11_sf"/>
</dbReference>
<dbReference type="Gene3D" id="1.10.8.710">
    <property type="match status" value="1"/>
</dbReference>
<dbReference type="GO" id="GO:0030286">
    <property type="term" value="C:dynein complex"/>
    <property type="evidence" value="ECO:0007669"/>
    <property type="project" value="UniProtKB-KW"/>
</dbReference>
<dbReference type="Pfam" id="PF08393">
    <property type="entry name" value="DHC_N2"/>
    <property type="match status" value="1"/>
</dbReference>
<evidence type="ECO:0000256" key="12">
    <source>
        <dbReference type="ARBA" id="ARBA00023212"/>
    </source>
</evidence>
<dbReference type="PANTHER" id="PTHR22878">
    <property type="entry name" value="DYNEIN HEAVY CHAIN 6, AXONEMAL-LIKE-RELATED"/>
    <property type="match status" value="1"/>
</dbReference>
<gene>
    <name evidence="17" type="primary">DNAH14</name>
</gene>
<dbReference type="Gene3D" id="1.20.920.20">
    <property type="match status" value="1"/>
</dbReference>